<dbReference type="Pfam" id="PF01261">
    <property type="entry name" value="AP_endonuc_2"/>
    <property type="match status" value="1"/>
</dbReference>
<dbReference type="InterPro" id="IPR050312">
    <property type="entry name" value="IolE/XylAMocC-like"/>
</dbReference>
<dbReference type="SUPFAM" id="SSF51658">
    <property type="entry name" value="Xylose isomerase-like"/>
    <property type="match status" value="1"/>
</dbReference>
<accession>A0A846YJ96</accession>
<protein>
    <submittedName>
        <fullName evidence="2">Sugar phosphate isomerase/epimerase</fullName>
    </submittedName>
</protein>
<dbReference type="AlphaFoldDB" id="A0A846YJ96"/>
<dbReference type="InterPro" id="IPR036237">
    <property type="entry name" value="Xyl_isomerase-like_sf"/>
</dbReference>
<dbReference type="GO" id="GO:0016853">
    <property type="term" value="F:isomerase activity"/>
    <property type="evidence" value="ECO:0007669"/>
    <property type="project" value="UniProtKB-KW"/>
</dbReference>
<keyword evidence="2" id="KW-0413">Isomerase</keyword>
<reference evidence="2 3" key="1">
    <citation type="submission" date="2020-04" db="EMBL/GenBank/DDBJ databases">
        <title>MicrobeNet Type strains.</title>
        <authorList>
            <person name="Nicholson A.C."/>
        </authorList>
    </citation>
    <scope>NUCLEOTIDE SEQUENCE [LARGE SCALE GENOMIC DNA]</scope>
    <source>
        <strain evidence="2 3">JCM 3332</strain>
    </source>
</reference>
<dbReference type="EMBL" id="JAAXOT010000012">
    <property type="protein sequence ID" value="NKY58953.1"/>
    <property type="molecule type" value="Genomic_DNA"/>
</dbReference>
<comment type="caution">
    <text evidence="2">The sequence shown here is derived from an EMBL/GenBank/DDBJ whole genome shotgun (WGS) entry which is preliminary data.</text>
</comment>
<dbReference type="PANTHER" id="PTHR12110">
    <property type="entry name" value="HYDROXYPYRUVATE ISOMERASE"/>
    <property type="match status" value="1"/>
</dbReference>
<dbReference type="InterPro" id="IPR013022">
    <property type="entry name" value="Xyl_isomerase-like_TIM-brl"/>
</dbReference>
<organism evidence="2 3">
    <name type="scientific">Nocardia flavorosea</name>
    <dbReference type="NCBI Taxonomy" id="53429"/>
    <lineage>
        <taxon>Bacteria</taxon>
        <taxon>Bacillati</taxon>
        <taxon>Actinomycetota</taxon>
        <taxon>Actinomycetes</taxon>
        <taxon>Mycobacteriales</taxon>
        <taxon>Nocardiaceae</taxon>
        <taxon>Nocardia</taxon>
    </lineage>
</organism>
<proteinExistence type="predicted"/>
<name>A0A846YJ96_9NOCA</name>
<dbReference type="Gene3D" id="3.20.20.150">
    <property type="entry name" value="Divalent-metal-dependent TIM barrel enzymes"/>
    <property type="match status" value="1"/>
</dbReference>
<keyword evidence="3" id="KW-1185">Reference proteome</keyword>
<evidence type="ECO:0000313" key="3">
    <source>
        <dbReference type="Proteomes" id="UP000570678"/>
    </source>
</evidence>
<gene>
    <name evidence="2" type="ORF">HGA15_22945</name>
</gene>
<dbReference type="RefSeq" id="WP_062979691.1">
    <property type="nucleotide sequence ID" value="NZ_JAAXOT010000012.1"/>
</dbReference>
<dbReference type="Proteomes" id="UP000570678">
    <property type="component" value="Unassembled WGS sequence"/>
</dbReference>
<feature type="domain" description="Xylose isomerase-like TIM barrel" evidence="1">
    <location>
        <begin position="29"/>
        <end position="259"/>
    </location>
</feature>
<evidence type="ECO:0000259" key="1">
    <source>
        <dbReference type="Pfam" id="PF01261"/>
    </source>
</evidence>
<evidence type="ECO:0000313" key="2">
    <source>
        <dbReference type="EMBL" id="NKY58953.1"/>
    </source>
</evidence>
<sequence>MTGVARGGLVERLALMNGCLATVPFRRFVALAAAAGFEAVSCWPNVWRHARRKDGLDLAGMRMLLQDNGLVLTDCDGCREWVGSALGTAATAIDADRHEMFEVCSALGGTTITAVHDTGDGLDLDRDAAAFARLCDDAAEHGLRVALEFVPFTTVGDVGTAWSLVEAAGRPNGGLVFDLWHHARSGAADSDVLRVPASRIFTVQLADGPGRAPGPDLALEARTGRRPPGAGEMGNSRLLRILAGMGVRATVGPEVRLTEDTEIEHHVNDLYQATVRTLAEK</sequence>
<dbReference type="PANTHER" id="PTHR12110:SF48">
    <property type="entry name" value="BLL3656 PROTEIN"/>
    <property type="match status" value="1"/>
</dbReference>